<gene>
    <name evidence="3" type="ORF">GCM10008957_11240</name>
</gene>
<sequence>MHKKTFSPMLLLSAALAFAALSPRAEGEPDEATKARNLQNLLDKNKGDAVALAAVLLAENNEARETIRNQKAELAKVQVPEGAVVLTKEQAAQWTEYQALGAPAEVKTKIETGAAAAEKLTGFEKKETLRTVAERVGYKPSVLEKLGGDLTFEELEVDGEKAGEKVKTFGVKGADGKVQPLAEYAKANWGDFLPALTTVQGGSTGGAGGGTGIVQPRIPLGGTGAPAGTGRTPDQIAADKRQSGEFSM</sequence>
<dbReference type="EMBL" id="BMQL01000004">
    <property type="protein sequence ID" value="GGR00245.1"/>
    <property type="molecule type" value="Genomic_DNA"/>
</dbReference>
<evidence type="ECO:0000256" key="1">
    <source>
        <dbReference type="SAM" id="MobiDB-lite"/>
    </source>
</evidence>
<dbReference type="Proteomes" id="UP000603865">
    <property type="component" value="Unassembled WGS sequence"/>
</dbReference>
<keyword evidence="2" id="KW-0732">Signal</keyword>
<dbReference type="RefSeq" id="WP_189088543.1">
    <property type="nucleotide sequence ID" value="NZ_BMQL01000004.1"/>
</dbReference>
<dbReference type="AlphaFoldDB" id="A0A918C124"/>
<feature type="chain" id="PRO_5038031011" evidence="2">
    <location>
        <begin position="20"/>
        <end position="248"/>
    </location>
</feature>
<proteinExistence type="predicted"/>
<feature type="region of interest" description="Disordered" evidence="1">
    <location>
        <begin position="207"/>
        <end position="248"/>
    </location>
</feature>
<organism evidence="3 4">
    <name type="scientific">Deinococcus ruber</name>
    <dbReference type="NCBI Taxonomy" id="1848197"/>
    <lineage>
        <taxon>Bacteria</taxon>
        <taxon>Thermotogati</taxon>
        <taxon>Deinococcota</taxon>
        <taxon>Deinococci</taxon>
        <taxon>Deinococcales</taxon>
        <taxon>Deinococcaceae</taxon>
        <taxon>Deinococcus</taxon>
    </lineage>
</organism>
<feature type="compositionally biased region" description="Basic and acidic residues" evidence="1">
    <location>
        <begin position="237"/>
        <end position="248"/>
    </location>
</feature>
<comment type="caution">
    <text evidence="3">The sequence shown here is derived from an EMBL/GenBank/DDBJ whole genome shotgun (WGS) entry which is preliminary data.</text>
</comment>
<evidence type="ECO:0000313" key="3">
    <source>
        <dbReference type="EMBL" id="GGR00245.1"/>
    </source>
</evidence>
<evidence type="ECO:0000256" key="2">
    <source>
        <dbReference type="SAM" id="SignalP"/>
    </source>
</evidence>
<feature type="signal peptide" evidence="2">
    <location>
        <begin position="1"/>
        <end position="19"/>
    </location>
</feature>
<accession>A0A918C124</accession>
<reference evidence="3" key="1">
    <citation type="journal article" date="2014" name="Int. J. Syst. Evol. Microbiol.">
        <title>Complete genome sequence of Corynebacterium casei LMG S-19264T (=DSM 44701T), isolated from a smear-ripened cheese.</title>
        <authorList>
            <consortium name="US DOE Joint Genome Institute (JGI-PGF)"/>
            <person name="Walter F."/>
            <person name="Albersmeier A."/>
            <person name="Kalinowski J."/>
            <person name="Ruckert C."/>
        </authorList>
    </citation>
    <scope>NUCLEOTIDE SEQUENCE</scope>
    <source>
        <strain evidence="3">JCM 31311</strain>
    </source>
</reference>
<protein>
    <submittedName>
        <fullName evidence="3">Uncharacterized protein</fullName>
    </submittedName>
</protein>
<name>A0A918C124_9DEIO</name>
<keyword evidence="4" id="KW-1185">Reference proteome</keyword>
<evidence type="ECO:0000313" key="4">
    <source>
        <dbReference type="Proteomes" id="UP000603865"/>
    </source>
</evidence>
<reference evidence="3" key="2">
    <citation type="submission" date="2020-09" db="EMBL/GenBank/DDBJ databases">
        <authorList>
            <person name="Sun Q."/>
            <person name="Ohkuma M."/>
        </authorList>
    </citation>
    <scope>NUCLEOTIDE SEQUENCE</scope>
    <source>
        <strain evidence="3">JCM 31311</strain>
    </source>
</reference>